<accession>A0AAN6GR17</accession>
<comment type="similarity">
    <text evidence="1">Belongs to the actin family.</text>
</comment>
<dbReference type="AlphaFoldDB" id="A0AAN6GR17"/>
<evidence type="ECO:0000256" key="2">
    <source>
        <dbReference type="SAM" id="MobiDB-lite"/>
    </source>
</evidence>
<reference evidence="3" key="1">
    <citation type="journal article" date="2023" name="PhytoFront">
        <title>Draft Genome Resources of Seven Strains of Tilletia horrida, Causal Agent of Kernel Smut of Rice.</title>
        <authorList>
            <person name="Khanal S."/>
            <person name="Antony Babu S."/>
            <person name="Zhou X.G."/>
        </authorList>
    </citation>
    <scope>NUCLEOTIDE SEQUENCE</scope>
    <source>
        <strain evidence="3">TX6</strain>
    </source>
</reference>
<name>A0AAN6GR17_9BASI</name>
<comment type="caution">
    <text evidence="3">The sequence shown here is derived from an EMBL/GenBank/DDBJ whole genome shotgun (WGS) entry which is preliminary data.</text>
</comment>
<feature type="region of interest" description="Disordered" evidence="2">
    <location>
        <begin position="97"/>
        <end position="123"/>
    </location>
</feature>
<sequence>MVLLKAAPRRAAGYALLEIGAASLRVSLPDELPELEQDQDPLNERPTKKQKIGTAGDIGAGNASTADAVSPAAAPGATAVPLQDPKTSTVAVDDELPSVHSTSRTGARVTSSTAATAPADPNEPLHCMPNLIARARAPSSTSSASSASRRIYVGDQLLNECSDYSSLHLRSPIDRGIVTDWAAQKVLVDRAISVALANRSLVPRQPLPYTAAVAAKAARNSGLPATHVSFFEIGTDLESRLLEERTVIVTEAYFNFPDAAAMTDTMLFEQYGAAAIWRTTPAQLVPFAPIFGQSSAKTKSKQSAASLHPHNTTKLSVPDCLLVVDLGHSSTHVVPLICAQAQWYAARRLDVGGKLLTNLLKETLSFRQWDVMNEAWLIQAVKEKCCFLAPTRTMLSSESDAEAQSILPSNLTIVSATSDASVARRRRTEVLRLLRSVPPRHWGYSLLLEICKLFPASNPIVQDYALPDYSEPSSNNRKKKNGASSAPNLHLLGFIRRGPNADAFETPKATLPARGRNARSFTSAPPPQAEDNLVADRTLPCERKALRQRKSGKSSHLSFFLNAVTESDDSDDAPDSDDDEDFDPSKARKHSRKGRDAGEDDIYDIDDDESASSAEDEDDHESTEDDKDPESEAQFLKMGNERFCIPEILFAPGQVGLAQAPLHETITDAIRACPEDIQGMMWSNIVLVGGGAKLPGLRKRLENELRPLAPDNVNLHFWECEEPETVAARGALSLLSSRTSSAESRFLRAHLVNRTEWLSAGAAVCRARFGGWMAMHDASAHVRKSGDSDEEDDFDEGDDEPADGPTRPKGGQPHVLLPSALSTLIAQAPPKADSTNRKGKAREKRTSDKSEQPRTKRIGRPPGSGKRQRQQQQQQQQIQVREPEQSPTVAPPPAAS</sequence>
<feature type="region of interest" description="Disordered" evidence="2">
    <location>
        <begin position="783"/>
        <end position="896"/>
    </location>
</feature>
<gene>
    <name evidence="3" type="primary">ARP6</name>
    <name evidence="3" type="ORF">OC846_004288</name>
</gene>
<evidence type="ECO:0000313" key="4">
    <source>
        <dbReference type="Proteomes" id="UP001176517"/>
    </source>
</evidence>
<feature type="region of interest" description="Disordered" evidence="2">
    <location>
        <begin position="566"/>
        <end position="631"/>
    </location>
</feature>
<feature type="compositionally biased region" description="Low complexity" evidence="2">
    <location>
        <begin position="101"/>
        <end position="119"/>
    </location>
</feature>
<feature type="region of interest" description="Disordered" evidence="2">
    <location>
        <begin position="33"/>
        <end position="85"/>
    </location>
</feature>
<feature type="region of interest" description="Disordered" evidence="2">
    <location>
        <begin position="503"/>
        <end position="537"/>
    </location>
</feature>
<dbReference type="Gene3D" id="3.90.640.10">
    <property type="entry name" value="Actin, Chain A, domain 4"/>
    <property type="match status" value="1"/>
</dbReference>
<proteinExistence type="inferred from homology"/>
<feature type="compositionally biased region" description="Low complexity" evidence="2">
    <location>
        <begin position="870"/>
        <end position="879"/>
    </location>
</feature>
<dbReference type="InterPro" id="IPR004000">
    <property type="entry name" value="Actin"/>
</dbReference>
<dbReference type="PANTHER" id="PTHR11937">
    <property type="entry name" value="ACTIN"/>
    <property type="match status" value="1"/>
</dbReference>
<keyword evidence="4" id="KW-1185">Reference proteome</keyword>
<feature type="compositionally biased region" description="Acidic residues" evidence="2">
    <location>
        <begin position="598"/>
        <end position="631"/>
    </location>
</feature>
<dbReference type="Gene3D" id="3.30.420.40">
    <property type="match status" value="2"/>
</dbReference>
<feature type="compositionally biased region" description="Low complexity" evidence="2">
    <location>
        <begin position="63"/>
        <end position="80"/>
    </location>
</feature>
<organism evidence="3 4">
    <name type="scientific">Tilletia horrida</name>
    <dbReference type="NCBI Taxonomy" id="155126"/>
    <lineage>
        <taxon>Eukaryota</taxon>
        <taxon>Fungi</taxon>
        <taxon>Dikarya</taxon>
        <taxon>Basidiomycota</taxon>
        <taxon>Ustilaginomycotina</taxon>
        <taxon>Exobasidiomycetes</taxon>
        <taxon>Tilletiales</taxon>
        <taxon>Tilletiaceae</taxon>
        <taxon>Tilletia</taxon>
    </lineage>
</organism>
<evidence type="ECO:0000256" key="1">
    <source>
        <dbReference type="RuleBase" id="RU000487"/>
    </source>
</evidence>
<dbReference type="InterPro" id="IPR043129">
    <property type="entry name" value="ATPase_NBD"/>
</dbReference>
<protein>
    <submittedName>
        <fullName evidence="3">Actin- protein 6</fullName>
    </submittedName>
</protein>
<feature type="compositionally biased region" description="Acidic residues" evidence="2">
    <location>
        <begin position="788"/>
        <end position="802"/>
    </location>
</feature>
<dbReference type="EMBL" id="JAPDMZ010000124">
    <property type="protein sequence ID" value="KAK0548961.1"/>
    <property type="molecule type" value="Genomic_DNA"/>
</dbReference>
<feature type="compositionally biased region" description="Acidic residues" evidence="2">
    <location>
        <begin position="566"/>
        <end position="582"/>
    </location>
</feature>
<dbReference type="Proteomes" id="UP001176517">
    <property type="component" value="Unassembled WGS sequence"/>
</dbReference>
<dbReference type="Pfam" id="PF00022">
    <property type="entry name" value="Actin"/>
    <property type="match status" value="1"/>
</dbReference>
<dbReference type="SUPFAM" id="SSF53067">
    <property type="entry name" value="Actin-like ATPase domain"/>
    <property type="match status" value="2"/>
</dbReference>
<dbReference type="SMART" id="SM00268">
    <property type="entry name" value="ACTIN"/>
    <property type="match status" value="1"/>
</dbReference>
<evidence type="ECO:0000313" key="3">
    <source>
        <dbReference type="EMBL" id="KAK0548961.1"/>
    </source>
</evidence>
<feature type="compositionally biased region" description="Basic and acidic residues" evidence="2">
    <location>
        <begin position="844"/>
        <end position="854"/>
    </location>
</feature>